<reference evidence="1 2" key="2">
    <citation type="journal article" date="2013" name="Genome Announc.">
        <title>Genome Sequence of Growth-Improving Paenibacillus mucilaginosus Strain KNP414.</title>
        <authorList>
            <person name="Lu J.J."/>
            <person name="Wang J.F."/>
            <person name="Hu X.F."/>
        </authorList>
    </citation>
    <scope>NUCLEOTIDE SEQUENCE [LARGE SCALE GENOMIC DNA]</scope>
    <source>
        <strain evidence="1 2">KNP414</strain>
    </source>
</reference>
<dbReference type="AlphaFoldDB" id="F8FEC6"/>
<sequence length="62" mass="6995">MAGPELVKAIGRYRETGNPYNQTYISVVETKDGLITRYRDFWNPLVAIESVGSVNDAVRFSE</sequence>
<reference evidence="2" key="1">
    <citation type="submission" date="2011-06" db="EMBL/GenBank/DDBJ databases">
        <title>Complete genome sequence of Paenibacillus mucilaginosus KNP414.</title>
        <authorList>
            <person name="Wang J."/>
            <person name="Hu S."/>
            <person name="Hu X."/>
            <person name="Zhang B."/>
            <person name="Dong D."/>
            <person name="Zhang S."/>
            <person name="Zhao K."/>
            <person name="Wu D."/>
        </authorList>
    </citation>
    <scope>NUCLEOTIDE SEQUENCE [LARGE SCALE GENOMIC DNA]</scope>
    <source>
        <strain evidence="2">KNP414</strain>
    </source>
</reference>
<name>F8FEC6_PAEMK</name>
<dbReference type="KEGG" id="pms:KNP414_06001"/>
<evidence type="ECO:0000313" key="1">
    <source>
        <dbReference type="EMBL" id="AEI44525.1"/>
    </source>
</evidence>
<dbReference type="PATRIC" id="fig|1036673.3.peg.5585"/>
<dbReference type="EMBL" id="CP002869">
    <property type="protein sequence ID" value="AEI44525.1"/>
    <property type="molecule type" value="Genomic_DNA"/>
</dbReference>
<proteinExistence type="predicted"/>
<dbReference type="Proteomes" id="UP000006620">
    <property type="component" value="Chromosome"/>
</dbReference>
<dbReference type="SUPFAM" id="SSF54427">
    <property type="entry name" value="NTF2-like"/>
    <property type="match status" value="1"/>
</dbReference>
<dbReference type="HOGENOM" id="CLU_2899877_0_0_9"/>
<accession>F8FEC6</accession>
<dbReference type="Gene3D" id="3.10.450.50">
    <property type="match status" value="1"/>
</dbReference>
<evidence type="ECO:0000313" key="2">
    <source>
        <dbReference type="Proteomes" id="UP000006620"/>
    </source>
</evidence>
<organism evidence="1 2">
    <name type="scientific">Paenibacillus mucilaginosus (strain KNP414)</name>
    <dbReference type="NCBI Taxonomy" id="1036673"/>
    <lineage>
        <taxon>Bacteria</taxon>
        <taxon>Bacillati</taxon>
        <taxon>Bacillota</taxon>
        <taxon>Bacilli</taxon>
        <taxon>Bacillales</taxon>
        <taxon>Paenibacillaceae</taxon>
        <taxon>Paenibacillus</taxon>
    </lineage>
</organism>
<dbReference type="InterPro" id="IPR032710">
    <property type="entry name" value="NTF2-like_dom_sf"/>
</dbReference>
<gene>
    <name evidence="1" type="ordered locus">KNP414_06001</name>
</gene>
<protein>
    <submittedName>
        <fullName evidence="1">Uncharacterized protein</fullName>
    </submittedName>
</protein>